<evidence type="ECO:0000313" key="1">
    <source>
        <dbReference type="EMBL" id="PLT30426.1"/>
    </source>
</evidence>
<dbReference type="OrthoDB" id="2599887at2"/>
<dbReference type="RefSeq" id="WP_101641179.1">
    <property type="nucleotide sequence ID" value="NZ_PGUY01000022.1"/>
</dbReference>
<accession>A0A2N5M7U4</accession>
<gene>
    <name evidence="1" type="ORF">CUU66_08115</name>
</gene>
<reference evidence="1 2" key="1">
    <citation type="submission" date="2017-11" db="EMBL/GenBank/DDBJ databases">
        <title>Comparitive Functional Genomics of Dry Heat Resistant strains isolated from the Viking Spacecraft.</title>
        <authorList>
            <person name="Seuylemezian A."/>
            <person name="Cooper K."/>
            <person name="Vaishampayan P."/>
        </authorList>
    </citation>
    <scope>NUCLEOTIDE SEQUENCE [LARGE SCALE GENOMIC DNA]</scope>
    <source>
        <strain evidence="1 2">V1-29</strain>
    </source>
</reference>
<dbReference type="AlphaFoldDB" id="A0A2N5M7U4"/>
<dbReference type="Pfam" id="PF10970">
    <property type="entry name" value="GerPE"/>
    <property type="match status" value="1"/>
</dbReference>
<evidence type="ECO:0000313" key="2">
    <source>
        <dbReference type="Proteomes" id="UP000234748"/>
    </source>
</evidence>
<sequence length="130" mass="15049">MFQRRISHVNRLNVDTLIFSSTIQLGDTKFIDSTNYTFALQREQELFYGNEGTFNDPVFTEDILFAPLDESFALNTTHTSPFIHIDFIDIGGVTASSIIHIGSTQDVRMQAKIKNIRHLFAERERRRQPR</sequence>
<keyword evidence="2" id="KW-1185">Reference proteome</keyword>
<comment type="caution">
    <text evidence="1">The sequence shown here is derived from an EMBL/GenBank/DDBJ whole genome shotgun (WGS) entry which is preliminary data.</text>
</comment>
<dbReference type="Proteomes" id="UP000234748">
    <property type="component" value="Unassembled WGS sequence"/>
</dbReference>
<organism evidence="1 2">
    <name type="scientific">Peribacillus deserti</name>
    <dbReference type="NCBI Taxonomy" id="673318"/>
    <lineage>
        <taxon>Bacteria</taxon>
        <taxon>Bacillati</taxon>
        <taxon>Bacillota</taxon>
        <taxon>Bacilli</taxon>
        <taxon>Bacillales</taxon>
        <taxon>Bacillaceae</taxon>
        <taxon>Peribacillus</taxon>
    </lineage>
</organism>
<name>A0A2N5M7U4_9BACI</name>
<dbReference type="EMBL" id="PGUY01000022">
    <property type="protein sequence ID" value="PLT30426.1"/>
    <property type="molecule type" value="Genomic_DNA"/>
</dbReference>
<dbReference type="InterPro" id="IPR024496">
    <property type="entry name" value="Spore_germ_GerPE"/>
</dbReference>
<protein>
    <submittedName>
        <fullName evidence="1">Spore germination protein GerPE</fullName>
    </submittedName>
</protein>
<proteinExistence type="predicted"/>